<comment type="caution">
    <text evidence="1">The sequence shown here is derived from an EMBL/GenBank/DDBJ whole genome shotgun (WGS) entry which is preliminary data.</text>
</comment>
<sequence>MTSLNGWHPGELAIQRKLAFDRASATSWTAISGEMPEQHRTFYTTRLPFIPVTTLDRQGRPWGSILAGREGKPGWAESPRWDRLVMNADVWEGDPFVQNVGDAEREGKKVLIAGIGVEFTTRRRNKFAGWINEIEHNDSAYTIHAVVNEAIGNCPKYINIRDLVPYPSTHPKITYNNSHLDDTSRLPDALIGFIHEADTLFLGSTYQASSPNDIKFPSHLGMNHRGGRPGFVRVSPTDGRTVVLPDYSGNRLMTSLGNIEATPLASLTIPSFTSGAMLYLTGHATNLVGEASHHVMPLQNAVTSIVITGYVFVEDALPVRQRPGTRVERSPYAPPVRFLAEEAKLGSTAYFEDRRMVILASVEIHADDLATFTFEGTGDGEGINPKPGQTAIMDFKSFVGTLPYRHMAPDNPVSVNDDRVRTWTISGCSAWDMPTASAALSSTSISTSPMSPLTAGPTSQASPTPKVTFTLTIRHKPGGAITSALFTIAHKLNEFRPEMLRDTRDLGLSISLVGVGGEFVLDGEGIAESTALTHAPAHSTPASSTPTTPKGLLWIAGGIGITPFLAMLAGAKSKTPYDITLVLSTREPQVLLPLITRAWRKGARHRVALHVFSNQDAPSRENILDDGDEDDGLRISHHQGRIHSRTFTSAVDWGLGDVREREAYVCGPEGFEELVLSALTEAGVDRGKVRREGFVY</sequence>
<proteinExistence type="predicted"/>
<evidence type="ECO:0000313" key="1">
    <source>
        <dbReference type="EMBL" id="KAH7925123.1"/>
    </source>
</evidence>
<gene>
    <name evidence="1" type="ORF">BV22DRAFT_1089574</name>
</gene>
<dbReference type="Proteomes" id="UP000790709">
    <property type="component" value="Unassembled WGS sequence"/>
</dbReference>
<reference evidence="1" key="1">
    <citation type="journal article" date="2021" name="New Phytol.">
        <title>Evolutionary innovations through gain and loss of genes in the ectomycorrhizal Boletales.</title>
        <authorList>
            <person name="Wu G."/>
            <person name="Miyauchi S."/>
            <person name="Morin E."/>
            <person name="Kuo A."/>
            <person name="Drula E."/>
            <person name="Varga T."/>
            <person name="Kohler A."/>
            <person name="Feng B."/>
            <person name="Cao Y."/>
            <person name="Lipzen A."/>
            <person name="Daum C."/>
            <person name="Hundley H."/>
            <person name="Pangilinan J."/>
            <person name="Johnson J."/>
            <person name="Barry K."/>
            <person name="LaButti K."/>
            <person name="Ng V."/>
            <person name="Ahrendt S."/>
            <person name="Min B."/>
            <person name="Choi I.G."/>
            <person name="Park H."/>
            <person name="Plett J.M."/>
            <person name="Magnuson J."/>
            <person name="Spatafora J.W."/>
            <person name="Nagy L.G."/>
            <person name="Henrissat B."/>
            <person name="Grigoriev I.V."/>
            <person name="Yang Z.L."/>
            <person name="Xu J."/>
            <person name="Martin F.M."/>
        </authorList>
    </citation>
    <scope>NUCLEOTIDE SEQUENCE</scope>
    <source>
        <strain evidence="1">KUC20120723A-06</strain>
    </source>
</reference>
<organism evidence="1 2">
    <name type="scientific">Leucogyrophana mollusca</name>
    <dbReference type="NCBI Taxonomy" id="85980"/>
    <lineage>
        <taxon>Eukaryota</taxon>
        <taxon>Fungi</taxon>
        <taxon>Dikarya</taxon>
        <taxon>Basidiomycota</taxon>
        <taxon>Agaricomycotina</taxon>
        <taxon>Agaricomycetes</taxon>
        <taxon>Agaricomycetidae</taxon>
        <taxon>Boletales</taxon>
        <taxon>Boletales incertae sedis</taxon>
        <taxon>Leucogyrophana</taxon>
    </lineage>
</organism>
<protein>
    <submittedName>
        <fullName evidence="1">Uncharacterized protein</fullName>
    </submittedName>
</protein>
<name>A0ACB8BJX1_9AGAM</name>
<dbReference type="EMBL" id="MU266408">
    <property type="protein sequence ID" value="KAH7925123.1"/>
    <property type="molecule type" value="Genomic_DNA"/>
</dbReference>
<evidence type="ECO:0000313" key="2">
    <source>
        <dbReference type="Proteomes" id="UP000790709"/>
    </source>
</evidence>
<keyword evidence="2" id="KW-1185">Reference proteome</keyword>
<accession>A0ACB8BJX1</accession>